<evidence type="ECO:0000313" key="15">
    <source>
        <dbReference type="Proteomes" id="UP000078046"/>
    </source>
</evidence>
<dbReference type="PIRSF" id="PIRSF000019">
    <property type="entry name" value="Bc1_11K"/>
    <property type="match status" value="1"/>
</dbReference>
<evidence type="ECO:0000256" key="10">
    <source>
        <dbReference type="PIRNR" id="PIRNR000019"/>
    </source>
</evidence>
<dbReference type="Pfam" id="PF02320">
    <property type="entry name" value="UCR_hinge"/>
    <property type="match status" value="1"/>
</dbReference>
<protein>
    <recommendedName>
        <fullName evidence="10">Cytochrome b-c1 complex subunit 6</fullName>
    </recommendedName>
</protein>
<dbReference type="SUPFAM" id="SSF81531">
    <property type="entry name" value="Non-heme 11 kDa protein of cytochrome bc1 complex (Ubiquinol-cytochrome c reductase)"/>
    <property type="match status" value="1"/>
</dbReference>
<evidence type="ECO:0000256" key="3">
    <source>
        <dbReference type="ARBA" id="ARBA00022448"/>
    </source>
</evidence>
<feature type="region of interest" description="Disordered" evidence="12">
    <location>
        <begin position="1"/>
        <end position="26"/>
    </location>
</feature>
<comment type="caution">
    <text evidence="14">The sequence shown here is derived from an EMBL/GenBank/DDBJ whole genome shotgun (WGS) entry which is preliminary data.</text>
</comment>
<accession>A0A177BCI7</accession>
<dbReference type="FunFam" id="1.10.287.20:FF:000001">
    <property type="entry name" value="Cytochrome b-c1 complex subunit 6"/>
    <property type="match status" value="1"/>
</dbReference>
<evidence type="ECO:0000256" key="4">
    <source>
        <dbReference type="ARBA" id="ARBA00022660"/>
    </source>
</evidence>
<evidence type="ECO:0000259" key="13">
    <source>
        <dbReference type="Pfam" id="PF02320"/>
    </source>
</evidence>
<name>A0A177BCI7_9BILA</name>
<dbReference type="OrthoDB" id="405848at2759"/>
<comment type="similarity">
    <text evidence="2 10">Belongs to the UQCRH/QCR6 family.</text>
</comment>
<evidence type="ECO:0000256" key="5">
    <source>
        <dbReference type="ARBA" id="ARBA00022792"/>
    </source>
</evidence>
<dbReference type="InterPro" id="IPR023184">
    <property type="entry name" value="Ubol_cytC_Rdtase_hinge_dom"/>
</dbReference>
<evidence type="ECO:0000256" key="6">
    <source>
        <dbReference type="ARBA" id="ARBA00022982"/>
    </source>
</evidence>
<sequence>MYQFFTSFSAEEKEENEKIIDEEEKEDDDEIIDPMIPLKEECKKRIQCIELKTFYDACKERVNSDPSTIESCAEELYDYTSCLNHCISKDLFNHLK</sequence>
<evidence type="ECO:0000256" key="12">
    <source>
        <dbReference type="SAM" id="MobiDB-lite"/>
    </source>
</evidence>
<dbReference type="InterPro" id="IPR036811">
    <property type="entry name" value="Ubol_cytC_Rdtase_hinge_dom_sf"/>
</dbReference>
<evidence type="ECO:0000256" key="9">
    <source>
        <dbReference type="ARBA" id="ARBA00023157"/>
    </source>
</evidence>
<evidence type="ECO:0000256" key="11">
    <source>
        <dbReference type="PIRSR" id="PIRSR000019-1"/>
    </source>
</evidence>
<dbReference type="PANTHER" id="PTHR15336:SF0">
    <property type="entry name" value="CYTOCHROME B-C1 COMPLEX SUBUNIT 6, MITOCHONDRIAL"/>
    <property type="match status" value="1"/>
</dbReference>
<reference evidence="14 15" key="1">
    <citation type="submission" date="2016-04" db="EMBL/GenBank/DDBJ databases">
        <title>The genome of Intoshia linei affirms orthonectids as highly simplified spiralians.</title>
        <authorList>
            <person name="Mikhailov K.V."/>
            <person name="Slusarev G.S."/>
            <person name="Nikitin M.A."/>
            <person name="Logacheva M.D."/>
            <person name="Penin A."/>
            <person name="Aleoshin V."/>
            <person name="Panchin Y.V."/>
        </authorList>
    </citation>
    <scope>NUCLEOTIDE SEQUENCE [LARGE SCALE GENOMIC DNA]</scope>
    <source>
        <strain evidence="14">Intl2013</strain>
        <tissue evidence="14">Whole animal</tissue>
    </source>
</reference>
<proteinExistence type="inferred from homology"/>
<gene>
    <name evidence="14" type="ORF">A3Q56_00287</name>
</gene>
<comment type="function">
    <text evidence="10">Component of the ubiquinol-cytochrome c oxidoreductase, a multisubunit transmembrane complex that is part of the mitochondrial electron transport chain which drives oxidative phosphorylation.</text>
</comment>
<evidence type="ECO:0000256" key="2">
    <source>
        <dbReference type="ARBA" id="ARBA00006498"/>
    </source>
</evidence>
<keyword evidence="4 10" id="KW-0679">Respiratory chain</keyword>
<evidence type="ECO:0000313" key="14">
    <source>
        <dbReference type="EMBL" id="OAF71930.1"/>
    </source>
</evidence>
<feature type="disulfide bond" evidence="11">
    <location>
        <begin position="42"/>
        <end position="86"/>
    </location>
</feature>
<evidence type="ECO:0000256" key="7">
    <source>
        <dbReference type="ARBA" id="ARBA00023128"/>
    </source>
</evidence>
<dbReference type="Gene3D" id="1.10.287.20">
    <property type="entry name" value="Ubiquinol-cytochrome C reductase hinge domain"/>
    <property type="match status" value="1"/>
</dbReference>
<dbReference type="PANTHER" id="PTHR15336">
    <property type="entry name" value="UBIQUINOL-CYTOCHROME C REDUCTASE COMPLEX 7.8 KDA PROTEIN"/>
    <property type="match status" value="1"/>
</dbReference>
<comment type="subcellular location">
    <subcellularLocation>
        <location evidence="1">Mitochondrion inner membrane</location>
        <topology evidence="1">Peripheral membrane protein</topology>
        <orientation evidence="1">Intermembrane side</orientation>
    </subcellularLocation>
</comment>
<dbReference type="GO" id="GO:0006122">
    <property type="term" value="P:mitochondrial electron transport, ubiquinol to cytochrome c"/>
    <property type="evidence" value="ECO:0007669"/>
    <property type="project" value="InterPro"/>
</dbReference>
<dbReference type="InterPro" id="IPR003422">
    <property type="entry name" value="Cyt_b-c1_6"/>
</dbReference>
<organism evidence="14 15">
    <name type="scientific">Intoshia linei</name>
    <dbReference type="NCBI Taxonomy" id="1819745"/>
    <lineage>
        <taxon>Eukaryota</taxon>
        <taxon>Metazoa</taxon>
        <taxon>Spiralia</taxon>
        <taxon>Lophotrochozoa</taxon>
        <taxon>Mesozoa</taxon>
        <taxon>Orthonectida</taxon>
        <taxon>Rhopaluridae</taxon>
        <taxon>Intoshia</taxon>
    </lineage>
</organism>
<dbReference type="EMBL" id="LWCA01000014">
    <property type="protein sequence ID" value="OAF71930.1"/>
    <property type="molecule type" value="Genomic_DNA"/>
</dbReference>
<feature type="domain" description="Ubiquinol-cytochrome C reductase hinge" evidence="13">
    <location>
        <begin position="33"/>
        <end position="96"/>
    </location>
</feature>
<keyword evidence="3 10" id="KW-0813">Transport</keyword>
<dbReference type="Proteomes" id="UP000078046">
    <property type="component" value="Unassembled WGS sequence"/>
</dbReference>
<keyword evidence="15" id="KW-1185">Reference proteome</keyword>
<keyword evidence="6 10" id="KW-0249">Electron transport</keyword>
<evidence type="ECO:0000256" key="1">
    <source>
        <dbReference type="ARBA" id="ARBA00004137"/>
    </source>
</evidence>
<keyword evidence="5 10" id="KW-0999">Mitochondrion inner membrane</keyword>
<dbReference type="GO" id="GO:0005743">
    <property type="term" value="C:mitochondrial inner membrane"/>
    <property type="evidence" value="ECO:0007669"/>
    <property type="project" value="UniProtKB-SubCell"/>
</dbReference>
<dbReference type="AlphaFoldDB" id="A0A177BCI7"/>
<keyword evidence="8 10" id="KW-0472">Membrane</keyword>
<evidence type="ECO:0000256" key="8">
    <source>
        <dbReference type="ARBA" id="ARBA00023136"/>
    </source>
</evidence>
<feature type="disulfide bond" evidence="11">
    <location>
        <begin position="58"/>
        <end position="72"/>
    </location>
</feature>
<keyword evidence="9 11" id="KW-1015">Disulfide bond</keyword>
<keyword evidence="7 10" id="KW-0496">Mitochondrion</keyword>